<dbReference type="SMART" id="SM00413">
    <property type="entry name" value="ETS"/>
    <property type="match status" value="1"/>
</dbReference>
<feature type="compositionally biased region" description="Basic residues" evidence="4">
    <location>
        <begin position="287"/>
        <end position="297"/>
    </location>
</feature>
<dbReference type="InterPro" id="IPR003118">
    <property type="entry name" value="Pointed_dom"/>
</dbReference>
<feature type="region of interest" description="Disordered" evidence="4">
    <location>
        <begin position="218"/>
        <end position="240"/>
    </location>
</feature>
<dbReference type="PROSITE" id="PS51433">
    <property type="entry name" value="PNT"/>
    <property type="match status" value="1"/>
</dbReference>
<dbReference type="GO" id="GO:0043565">
    <property type="term" value="F:sequence-specific DNA binding"/>
    <property type="evidence" value="ECO:0007669"/>
    <property type="project" value="InterPro"/>
</dbReference>
<proteinExistence type="inferred from homology"/>
<dbReference type="Proteomes" id="UP000749559">
    <property type="component" value="Unassembled WGS sequence"/>
</dbReference>
<dbReference type="PROSITE" id="PS50061">
    <property type="entry name" value="ETS_DOMAIN_3"/>
    <property type="match status" value="1"/>
</dbReference>
<comment type="similarity">
    <text evidence="1 3">Belongs to the ETS family.</text>
</comment>
<feature type="compositionally biased region" description="Basic and acidic residues" evidence="4">
    <location>
        <begin position="222"/>
        <end position="232"/>
    </location>
</feature>
<accession>A0A8J1XVR1</accession>
<keyword evidence="2 3" id="KW-0238">DNA-binding</keyword>
<comment type="subcellular location">
    <subcellularLocation>
        <location evidence="3">Nucleus</location>
    </subcellularLocation>
</comment>
<dbReference type="GO" id="GO:0005634">
    <property type="term" value="C:nucleus"/>
    <property type="evidence" value="ECO:0007669"/>
    <property type="project" value="UniProtKB-SubCell"/>
</dbReference>
<feature type="region of interest" description="Disordered" evidence="4">
    <location>
        <begin position="278"/>
        <end position="322"/>
    </location>
</feature>
<evidence type="ECO:0000256" key="1">
    <source>
        <dbReference type="ARBA" id="ARBA00005562"/>
    </source>
</evidence>
<dbReference type="InterPro" id="IPR036388">
    <property type="entry name" value="WH-like_DNA-bd_sf"/>
</dbReference>
<name>A0A8J1XVR1_OWEFU</name>
<reference evidence="5" key="1">
    <citation type="submission" date="2022-03" db="EMBL/GenBank/DDBJ databases">
        <authorList>
            <person name="Martin C."/>
        </authorList>
    </citation>
    <scope>NUCLEOTIDE SEQUENCE</scope>
</reference>
<dbReference type="PANTHER" id="PTHR11849:SF190">
    <property type="entry name" value="ETS-DOMAIN PROTEIN"/>
    <property type="match status" value="1"/>
</dbReference>
<dbReference type="EMBL" id="CAIIXF020000006">
    <property type="protein sequence ID" value="CAH1787366.1"/>
    <property type="molecule type" value="Genomic_DNA"/>
</dbReference>
<evidence type="ECO:0000256" key="3">
    <source>
        <dbReference type="RuleBase" id="RU004019"/>
    </source>
</evidence>
<dbReference type="InterPro" id="IPR000418">
    <property type="entry name" value="Ets_dom"/>
</dbReference>
<dbReference type="GO" id="GO:0000981">
    <property type="term" value="F:DNA-binding transcription factor activity, RNA polymerase II-specific"/>
    <property type="evidence" value="ECO:0007669"/>
    <property type="project" value="TreeGrafter"/>
</dbReference>
<keyword evidence="6" id="KW-1185">Reference proteome</keyword>
<dbReference type="PANTHER" id="PTHR11849">
    <property type="entry name" value="ETS"/>
    <property type="match status" value="1"/>
</dbReference>
<evidence type="ECO:0000256" key="2">
    <source>
        <dbReference type="ARBA" id="ARBA00023125"/>
    </source>
</evidence>
<dbReference type="AlphaFoldDB" id="A0A8J1XVR1"/>
<dbReference type="InterPro" id="IPR036390">
    <property type="entry name" value="WH_DNA-bd_sf"/>
</dbReference>
<dbReference type="SMART" id="SM00251">
    <property type="entry name" value="SAM_PNT"/>
    <property type="match status" value="1"/>
</dbReference>
<dbReference type="Pfam" id="PF02198">
    <property type="entry name" value="SAM_PNT"/>
    <property type="match status" value="1"/>
</dbReference>
<dbReference type="InterPro" id="IPR013761">
    <property type="entry name" value="SAM/pointed_sf"/>
</dbReference>
<gene>
    <name evidence="5" type="ORF">OFUS_LOCUS13084</name>
</gene>
<dbReference type="OrthoDB" id="5961210at2759"/>
<evidence type="ECO:0000313" key="6">
    <source>
        <dbReference type="Proteomes" id="UP000749559"/>
    </source>
</evidence>
<dbReference type="InterPro" id="IPR046328">
    <property type="entry name" value="ETS_fam"/>
</dbReference>
<dbReference type="Gene3D" id="1.10.10.10">
    <property type="entry name" value="Winged helix-like DNA-binding domain superfamily/Winged helix DNA-binding domain"/>
    <property type="match status" value="1"/>
</dbReference>
<dbReference type="GO" id="GO:0030154">
    <property type="term" value="P:cell differentiation"/>
    <property type="evidence" value="ECO:0007669"/>
    <property type="project" value="TreeGrafter"/>
</dbReference>
<dbReference type="SUPFAM" id="SSF47769">
    <property type="entry name" value="SAM/Pointed domain"/>
    <property type="match status" value="1"/>
</dbReference>
<organism evidence="5 6">
    <name type="scientific">Owenia fusiformis</name>
    <name type="common">Polychaete worm</name>
    <dbReference type="NCBI Taxonomy" id="6347"/>
    <lineage>
        <taxon>Eukaryota</taxon>
        <taxon>Metazoa</taxon>
        <taxon>Spiralia</taxon>
        <taxon>Lophotrochozoa</taxon>
        <taxon>Annelida</taxon>
        <taxon>Polychaeta</taxon>
        <taxon>Sedentaria</taxon>
        <taxon>Canalipalpata</taxon>
        <taxon>Sabellida</taxon>
        <taxon>Oweniida</taxon>
        <taxon>Oweniidae</taxon>
        <taxon>Owenia</taxon>
    </lineage>
</organism>
<evidence type="ECO:0000313" key="5">
    <source>
        <dbReference type="EMBL" id="CAH1787366.1"/>
    </source>
</evidence>
<dbReference type="SUPFAM" id="SSF46785">
    <property type="entry name" value="Winged helix' DNA-binding domain"/>
    <property type="match status" value="1"/>
</dbReference>
<dbReference type="PRINTS" id="PR00454">
    <property type="entry name" value="ETSDOMAIN"/>
</dbReference>
<keyword evidence="3" id="KW-0539">Nucleus</keyword>
<evidence type="ECO:0000256" key="4">
    <source>
        <dbReference type="SAM" id="MobiDB-lite"/>
    </source>
</evidence>
<comment type="caution">
    <text evidence="5">The sequence shown here is derived from an EMBL/GenBank/DDBJ whole genome shotgun (WGS) entry which is preliminary data.</text>
</comment>
<dbReference type="Pfam" id="PF00178">
    <property type="entry name" value="Ets"/>
    <property type="match status" value="1"/>
</dbReference>
<dbReference type="Gene3D" id="1.10.150.50">
    <property type="entry name" value="Transcription Factor, Ets-1"/>
    <property type="match status" value="1"/>
</dbReference>
<sequence length="421" mass="48202">MSGSPYHRVPDVSYTYFDDSNTYDNLSDPASLTPQLLITKDMEIMEDCSDSKTYTVLESFKQQTGNVPKPTKPLSISSESNLLSWQQCHPENWTTEQVLDWLFFMAESIQAGGDFHGERFQDFNGKEMRNLTRLQFQERDNKYGGALYDHFQQLLRGATYKPPTFNEGQCYDSLESEDVSAMQTNIEFLDDNININGEWYDIDLDTDFNLNCDVTTLSPTTEMKHSPTHSDESGYTSGESDCSDMLDAQIHCIPIPKPTTATIPTFLDTWPPITHSAPEVKLEHAVPRKRSVGRPRKTSSSSEEGCDNIRKRGRKPGQGSKGNHLWEFIRDLLKDPNCSKMIKWEDESLGVFRFVQSENVAKLWGKRKNNPGMTYEKLSRAMRFSRTAGYFSALPTNNRYPKKLCFKFGDKAYGWQKDSKY</sequence>
<protein>
    <submittedName>
        <fullName evidence="5">Uncharacterized protein</fullName>
    </submittedName>
</protein>